<dbReference type="PANTHER" id="PTHR42697">
    <property type="entry name" value="ENDONUCLEASE 8"/>
    <property type="match status" value="1"/>
</dbReference>
<evidence type="ECO:0000256" key="2">
    <source>
        <dbReference type="ARBA" id="ARBA00012720"/>
    </source>
</evidence>
<gene>
    <name evidence="16" type="ORF">SAMN05216377_104223</name>
</gene>
<keyword evidence="17" id="KW-1185">Reference proteome</keyword>
<dbReference type="SMART" id="SM00898">
    <property type="entry name" value="Fapy_DNA_glyco"/>
    <property type="match status" value="1"/>
</dbReference>
<dbReference type="GO" id="GO:0140078">
    <property type="term" value="F:class I DNA-(apurinic or apyrimidinic site) endonuclease activity"/>
    <property type="evidence" value="ECO:0007669"/>
    <property type="project" value="UniProtKB-EC"/>
</dbReference>
<dbReference type="AlphaFoldDB" id="A0A1G7K2Q3"/>
<keyword evidence="4" id="KW-0227">DNA damage</keyword>
<keyword evidence="16" id="KW-0255">Endonuclease</keyword>
<keyword evidence="11" id="KW-0511">Multifunctional enzyme</keyword>
<keyword evidence="10" id="KW-0456">Lyase</keyword>
<evidence type="ECO:0000256" key="13">
    <source>
        <dbReference type="PROSITE-ProRule" id="PRU00391"/>
    </source>
</evidence>
<evidence type="ECO:0000256" key="4">
    <source>
        <dbReference type="ARBA" id="ARBA00022763"/>
    </source>
</evidence>
<accession>A0A1G7K2Q3</accession>
<keyword evidence="12" id="KW-0326">Glycosidase</keyword>
<name>A0A1G7K2Q3_PSEOR</name>
<dbReference type="SUPFAM" id="SSF57716">
    <property type="entry name" value="Glucocorticoid receptor-like (DNA-binding domain)"/>
    <property type="match status" value="1"/>
</dbReference>
<dbReference type="SUPFAM" id="SSF46946">
    <property type="entry name" value="S13-like H2TH domain"/>
    <property type="match status" value="1"/>
</dbReference>
<evidence type="ECO:0000313" key="16">
    <source>
        <dbReference type="EMBL" id="SDF31294.1"/>
    </source>
</evidence>
<evidence type="ECO:0000256" key="12">
    <source>
        <dbReference type="ARBA" id="ARBA00023295"/>
    </source>
</evidence>
<evidence type="ECO:0000259" key="14">
    <source>
        <dbReference type="PROSITE" id="PS51066"/>
    </source>
</evidence>
<feature type="domain" description="Formamidopyrimidine-DNA glycosylase catalytic" evidence="15">
    <location>
        <begin position="2"/>
        <end position="89"/>
    </location>
</feature>
<keyword evidence="5 13" id="KW-0863">Zinc-finger</keyword>
<dbReference type="GO" id="GO:0003684">
    <property type="term" value="F:damaged DNA binding"/>
    <property type="evidence" value="ECO:0007669"/>
    <property type="project" value="InterPro"/>
</dbReference>
<keyword evidence="16" id="KW-0540">Nuclease</keyword>
<evidence type="ECO:0000256" key="9">
    <source>
        <dbReference type="ARBA" id="ARBA00023204"/>
    </source>
</evidence>
<dbReference type="Pfam" id="PF01149">
    <property type="entry name" value="Fapy_DNA_glyco"/>
    <property type="match status" value="1"/>
</dbReference>
<dbReference type="CDD" id="cd08971">
    <property type="entry name" value="AcNei2_N"/>
    <property type="match status" value="1"/>
</dbReference>
<keyword evidence="8" id="KW-0238">DNA-binding</keyword>
<dbReference type="Proteomes" id="UP000198967">
    <property type="component" value="Unassembled WGS sequence"/>
</dbReference>
<dbReference type="InterPro" id="IPR044090">
    <property type="entry name" value="Nei2_N"/>
</dbReference>
<dbReference type="STRING" id="366584.SAMN05216377_104223"/>
<dbReference type="SMART" id="SM01232">
    <property type="entry name" value="H2TH"/>
    <property type="match status" value="1"/>
</dbReference>
<evidence type="ECO:0000256" key="7">
    <source>
        <dbReference type="ARBA" id="ARBA00022833"/>
    </source>
</evidence>
<dbReference type="InterPro" id="IPR012319">
    <property type="entry name" value="FPG_cat"/>
</dbReference>
<evidence type="ECO:0000259" key="15">
    <source>
        <dbReference type="PROSITE" id="PS51068"/>
    </source>
</evidence>
<evidence type="ECO:0000256" key="6">
    <source>
        <dbReference type="ARBA" id="ARBA00022801"/>
    </source>
</evidence>
<evidence type="ECO:0000256" key="8">
    <source>
        <dbReference type="ARBA" id="ARBA00023125"/>
    </source>
</evidence>
<dbReference type="InterPro" id="IPR015886">
    <property type="entry name" value="H2TH_FPG"/>
</dbReference>
<dbReference type="GO" id="GO:0000703">
    <property type="term" value="F:oxidized pyrimidine nucleobase lesion DNA N-glycosylase activity"/>
    <property type="evidence" value="ECO:0007669"/>
    <property type="project" value="TreeGrafter"/>
</dbReference>
<dbReference type="PROSITE" id="PS51068">
    <property type="entry name" value="FPG_CAT"/>
    <property type="match status" value="1"/>
</dbReference>
<feature type="domain" description="FPG-type" evidence="14">
    <location>
        <begin position="224"/>
        <end position="262"/>
    </location>
</feature>
<keyword evidence="6" id="KW-0378">Hydrolase</keyword>
<evidence type="ECO:0000256" key="10">
    <source>
        <dbReference type="ARBA" id="ARBA00023239"/>
    </source>
</evidence>
<proteinExistence type="inferred from homology"/>
<dbReference type="OrthoDB" id="9800855at2"/>
<dbReference type="Gene3D" id="3.20.190.10">
    <property type="entry name" value="MutM-like, N-terminal"/>
    <property type="match status" value="1"/>
</dbReference>
<dbReference type="PROSITE" id="PS51066">
    <property type="entry name" value="ZF_FPG_2"/>
    <property type="match status" value="1"/>
</dbReference>
<dbReference type="InterPro" id="IPR035937">
    <property type="entry name" value="FPG_N"/>
</dbReference>
<comment type="similarity">
    <text evidence="1">Belongs to the FPG family.</text>
</comment>
<dbReference type="Gene3D" id="1.10.8.50">
    <property type="match status" value="1"/>
</dbReference>
<dbReference type="GO" id="GO:0006284">
    <property type="term" value="P:base-excision repair"/>
    <property type="evidence" value="ECO:0007669"/>
    <property type="project" value="InterPro"/>
</dbReference>
<dbReference type="EMBL" id="FNBE01000004">
    <property type="protein sequence ID" value="SDF31294.1"/>
    <property type="molecule type" value="Genomic_DNA"/>
</dbReference>
<evidence type="ECO:0000256" key="5">
    <source>
        <dbReference type="ARBA" id="ARBA00022771"/>
    </source>
</evidence>
<dbReference type="PANTHER" id="PTHR42697:SF1">
    <property type="entry name" value="ENDONUCLEASE 8"/>
    <property type="match status" value="1"/>
</dbReference>
<keyword evidence="7" id="KW-0862">Zinc</keyword>
<sequence>MPEGDTVYLAGKRLHAALAGQTLVRGEIRHPRLAAVDLSGVGVTGVGSVGKHLFTRFDDGTSLHSHFRMDGSWHLYRPGMRWRRPEYEARAVLEVPERVAVGFALHDLELLPTAEEDRLVGHLGPDLLDPAWGPAHEAEALRRMRARGDHELGLVLLEQRVMAGVGNLYKTEVCFLLGLTPWTPVRDTPDLPGVIALSRRLLLSNADRPEQTTTGSLHPNEAHWVFERGNRPCRRCRTRIQVAEQGAGVYARPAYWCPRCQQGPAPAPTRPRTRRR</sequence>
<keyword evidence="3" id="KW-0479">Metal-binding</keyword>
<dbReference type="InterPro" id="IPR010979">
    <property type="entry name" value="Ribosomal_uS13-like_H2TH"/>
</dbReference>
<dbReference type="EC" id="4.2.99.18" evidence="2"/>
<dbReference type="GO" id="GO:0008270">
    <property type="term" value="F:zinc ion binding"/>
    <property type="evidence" value="ECO:0007669"/>
    <property type="project" value="UniProtKB-KW"/>
</dbReference>
<organism evidence="16 17">
    <name type="scientific">Pseudonocardia oroxyli</name>
    <dbReference type="NCBI Taxonomy" id="366584"/>
    <lineage>
        <taxon>Bacteria</taxon>
        <taxon>Bacillati</taxon>
        <taxon>Actinomycetota</taxon>
        <taxon>Actinomycetes</taxon>
        <taxon>Pseudonocardiales</taxon>
        <taxon>Pseudonocardiaceae</taxon>
        <taxon>Pseudonocardia</taxon>
    </lineage>
</organism>
<keyword evidence="9" id="KW-0234">DNA repair</keyword>
<evidence type="ECO:0000256" key="1">
    <source>
        <dbReference type="ARBA" id="ARBA00009409"/>
    </source>
</evidence>
<dbReference type="RefSeq" id="WP_093079123.1">
    <property type="nucleotide sequence ID" value="NZ_FNBE01000004.1"/>
</dbReference>
<reference evidence="16 17" key="1">
    <citation type="submission" date="2016-10" db="EMBL/GenBank/DDBJ databases">
        <authorList>
            <person name="de Groot N.N."/>
        </authorList>
    </citation>
    <scope>NUCLEOTIDE SEQUENCE [LARGE SCALE GENOMIC DNA]</scope>
    <source>
        <strain evidence="16 17">CGMCC 4.3143</strain>
    </source>
</reference>
<dbReference type="SUPFAM" id="SSF81624">
    <property type="entry name" value="N-terminal domain of MutM-like DNA repair proteins"/>
    <property type="match status" value="1"/>
</dbReference>
<evidence type="ECO:0000256" key="3">
    <source>
        <dbReference type="ARBA" id="ARBA00022723"/>
    </source>
</evidence>
<protein>
    <recommendedName>
        <fullName evidence="2">DNA-(apurinic or apyrimidinic site) lyase</fullName>
        <ecNumber evidence="2">4.2.99.18</ecNumber>
    </recommendedName>
</protein>
<evidence type="ECO:0000313" key="17">
    <source>
        <dbReference type="Proteomes" id="UP000198967"/>
    </source>
</evidence>
<evidence type="ECO:0000256" key="11">
    <source>
        <dbReference type="ARBA" id="ARBA00023268"/>
    </source>
</evidence>
<dbReference type="InterPro" id="IPR000214">
    <property type="entry name" value="Znf_DNA_glyclase/AP_lyase"/>
</dbReference>